<accession>A0A448X6I6</accession>
<feature type="non-terminal residue" evidence="1">
    <location>
        <position position="1"/>
    </location>
</feature>
<protein>
    <submittedName>
        <fullName evidence="1">Uncharacterized protein</fullName>
    </submittedName>
</protein>
<evidence type="ECO:0000313" key="1">
    <source>
        <dbReference type="EMBL" id="VEL29277.1"/>
    </source>
</evidence>
<comment type="caution">
    <text evidence="1">The sequence shown here is derived from an EMBL/GenBank/DDBJ whole genome shotgun (WGS) entry which is preliminary data.</text>
</comment>
<keyword evidence="2" id="KW-1185">Reference proteome</keyword>
<gene>
    <name evidence="1" type="ORF">PXEA_LOCUS22717</name>
</gene>
<proteinExistence type="predicted"/>
<dbReference type="AlphaFoldDB" id="A0A448X6I6"/>
<dbReference type="EMBL" id="CAAALY010101747">
    <property type="protein sequence ID" value="VEL29277.1"/>
    <property type="molecule type" value="Genomic_DNA"/>
</dbReference>
<evidence type="ECO:0000313" key="2">
    <source>
        <dbReference type="Proteomes" id="UP000784294"/>
    </source>
</evidence>
<reference evidence="1" key="1">
    <citation type="submission" date="2018-11" db="EMBL/GenBank/DDBJ databases">
        <authorList>
            <consortium name="Pathogen Informatics"/>
        </authorList>
    </citation>
    <scope>NUCLEOTIDE SEQUENCE</scope>
</reference>
<organism evidence="1 2">
    <name type="scientific">Protopolystoma xenopodis</name>
    <dbReference type="NCBI Taxonomy" id="117903"/>
    <lineage>
        <taxon>Eukaryota</taxon>
        <taxon>Metazoa</taxon>
        <taxon>Spiralia</taxon>
        <taxon>Lophotrochozoa</taxon>
        <taxon>Platyhelminthes</taxon>
        <taxon>Monogenea</taxon>
        <taxon>Polyopisthocotylea</taxon>
        <taxon>Polystomatidea</taxon>
        <taxon>Polystomatidae</taxon>
        <taxon>Protopolystoma</taxon>
    </lineage>
</organism>
<sequence>PSPRGLTGCPVATLLFSFPHRQQPHICPPFFLPLASVTHTSERRLSTTGSTATISLVGQRDYGAFRRRGDRRSVCKSTSCSDVKADEPSFGSFSRRLELLTTWESADGGQSWCRKDA</sequence>
<name>A0A448X6I6_9PLAT</name>
<dbReference type="Proteomes" id="UP000784294">
    <property type="component" value="Unassembled WGS sequence"/>
</dbReference>